<comment type="caution">
    <text evidence="1">The sequence shown here is derived from an EMBL/GenBank/DDBJ whole genome shotgun (WGS) entry which is preliminary data.</text>
</comment>
<accession>A0AAN9ERN7</accession>
<dbReference type="AlphaFoldDB" id="A0AAN9ERN7"/>
<reference evidence="1 2" key="1">
    <citation type="submission" date="2024-01" db="EMBL/GenBank/DDBJ databases">
        <title>The genomes of 5 underutilized Papilionoideae crops provide insights into root nodulation and disease resistanc.</title>
        <authorList>
            <person name="Yuan L."/>
        </authorList>
    </citation>
    <scope>NUCLEOTIDE SEQUENCE [LARGE SCALE GENOMIC DNA]</scope>
    <source>
        <strain evidence="1">ZHUSHIDOU_FW_LH</strain>
        <tissue evidence="1">Leaf</tissue>
    </source>
</reference>
<keyword evidence="2" id="KW-1185">Reference proteome</keyword>
<evidence type="ECO:0000313" key="2">
    <source>
        <dbReference type="Proteomes" id="UP001372338"/>
    </source>
</evidence>
<gene>
    <name evidence="1" type="ORF">RIF29_27564</name>
</gene>
<protein>
    <submittedName>
        <fullName evidence="1">Uncharacterized protein</fullName>
    </submittedName>
</protein>
<name>A0AAN9ERN7_CROPI</name>
<organism evidence="1 2">
    <name type="scientific">Crotalaria pallida</name>
    <name type="common">Smooth rattlebox</name>
    <name type="synonym">Crotalaria striata</name>
    <dbReference type="NCBI Taxonomy" id="3830"/>
    <lineage>
        <taxon>Eukaryota</taxon>
        <taxon>Viridiplantae</taxon>
        <taxon>Streptophyta</taxon>
        <taxon>Embryophyta</taxon>
        <taxon>Tracheophyta</taxon>
        <taxon>Spermatophyta</taxon>
        <taxon>Magnoliopsida</taxon>
        <taxon>eudicotyledons</taxon>
        <taxon>Gunneridae</taxon>
        <taxon>Pentapetalae</taxon>
        <taxon>rosids</taxon>
        <taxon>fabids</taxon>
        <taxon>Fabales</taxon>
        <taxon>Fabaceae</taxon>
        <taxon>Papilionoideae</taxon>
        <taxon>50 kb inversion clade</taxon>
        <taxon>genistoids sensu lato</taxon>
        <taxon>core genistoids</taxon>
        <taxon>Crotalarieae</taxon>
        <taxon>Crotalaria</taxon>
    </lineage>
</organism>
<dbReference type="Proteomes" id="UP001372338">
    <property type="component" value="Unassembled WGS sequence"/>
</dbReference>
<sequence>MQFLFISSKVVPGSGIPASKNRDIKLIAIYHKFCVQVPGAHLKAVLMESFRFCFGDLKKQFQLSSNRVRMSL</sequence>
<dbReference type="EMBL" id="JAYWIO010000005">
    <property type="protein sequence ID" value="KAK7261256.1"/>
    <property type="molecule type" value="Genomic_DNA"/>
</dbReference>
<evidence type="ECO:0000313" key="1">
    <source>
        <dbReference type="EMBL" id="KAK7261256.1"/>
    </source>
</evidence>
<proteinExistence type="predicted"/>